<sequence>MKTLFTTIILSLAVFSCFAQKIKNDLETNNLKGNVDYVIEKRFNYFKNGKTFESDLANEIISKYNSYGNLVTQTSYYHMPVLGDNIDTLKSIFKYDNKQRLIERDVYRKRQKTPYQKTVYVYNELKRERKSKDFFSGDNSINTDYISYKYDDEGRLIEMAIIVQRNKPLSIFRYHYDSDGNQVEEDEFHEDEDGGKMIQITTTKSLYDKFGNKLTSKIVHDIGETETHVYNYKKYDDAGNWTIMGDSKDNGNIGEKTLRRIVYRTK</sequence>
<evidence type="ECO:0008006" key="4">
    <source>
        <dbReference type="Google" id="ProtNLM"/>
    </source>
</evidence>
<evidence type="ECO:0000313" key="3">
    <source>
        <dbReference type="Proteomes" id="UP001216139"/>
    </source>
</evidence>
<dbReference type="EMBL" id="CP117167">
    <property type="protein sequence ID" value="WCT12880.1"/>
    <property type="molecule type" value="Genomic_DNA"/>
</dbReference>
<keyword evidence="3" id="KW-1185">Reference proteome</keyword>
<organism evidence="2 3">
    <name type="scientific">Mucilaginibacter jinjuensis</name>
    <dbReference type="NCBI Taxonomy" id="1176721"/>
    <lineage>
        <taxon>Bacteria</taxon>
        <taxon>Pseudomonadati</taxon>
        <taxon>Bacteroidota</taxon>
        <taxon>Sphingobacteriia</taxon>
        <taxon>Sphingobacteriales</taxon>
        <taxon>Sphingobacteriaceae</taxon>
        <taxon>Mucilaginibacter</taxon>
    </lineage>
</organism>
<name>A0ABY7T9U5_9SPHI</name>
<dbReference type="Proteomes" id="UP001216139">
    <property type="component" value="Chromosome"/>
</dbReference>
<feature type="chain" id="PRO_5046330137" description="YD repeat-containing protein" evidence="1">
    <location>
        <begin position="20"/>
        <end position="266"/>
    </location>
</feature>
<proteinExistence type="predicted"/>
<dbReference type="PROSITE" id="PS51257">
    <property type="entry name" value="PROKAR_LIPOPROTEIN"/>
    <property type="match status" value="1"/>
</dbReference>
<evidence type="ECO:0000313" key="2">
    <source>
        <dbReference type="EMBL" id="WCT12880.1"/>
    </source>
</evidence>
<reference evidence="2 3" key="1">
    <citation type="submission" date="2023-02" db="EMBL/GenBank/DDBJ databases">
        <title>Genome sequence of Mucilaginibacter jinjuensis strain KACC 16571.</title>
        <authorList>
            <person name="Kim S."/>
            <person name="Heo J."/>
            <person name="Kwon S.-W."/>
        </authorList>
    </citation>
    <scope>NUCLEOTIDE SEQUENCE [LARGE SCALE GENOMIC DNA]</scope>
    <source>
        <strain evidence="2 3">KACC 16571</strain>
    </source>
</reference>
<protein>
    <recommendedName>
        <fullName evidence="4">YD repeat-containing protein</fullName>
    </recommendedName>
</protein>
<keyword evidence="1" id="KW-0732">Signal</keyword>
<dbReference type="Gene3D" id="2.180.10.10">
    <property type="entry name" value="RHS repeat-associated core"/>
    <property type="match status" value="1"/>
</dbReference>
<accession>A0ABY7T9U5</accession>
<dbReference type="RefSeq" id="WP_273631151.1">
    <property type="nucleotide sequence ID" value="NZ_CP117167.1"/>
</dbReference>
<evidence type="ECO:0000256" key="1">
    <source>
        <dbReference type="SAM" id="SignalP"/>
    </source>
</evidence>
<feature type="signal peptide" evidence="1">
    <location>
        <begin position="1"/>
        <end position="19"/>
    </location>
</feature>
<gene>
    <name evidence="2" type="ORF">PQO05_02895</name>
</gene>